<dbReference type="InterPro" id="IPR012337">
    <property type="entry name" value="RNaseH-like_sf"/>
</dbReference>
<protein>
    <recommendedName>
        <fullName evidence="6">DUF659 domain-containing protein</fullName>
    </recommendedName>
</protein>
<keyword evidence="5" id="KW-1185">Reference proteome</keyword>
<feature type="compositionally biased region" description="Polar residues" evidence="1">
    <location>
        <begin position="787"/>
        <end position="802"/>
    </location>
</feature>
<organism evidence="4 5">
    <name type="scientific">Riccia sorocarpa</name>
    <dbReference type="NCBI Taxonomy" id="122646"/>
    <lineage>
        <taxon>Eukaryota</taxon>
        <taxon>Viridiplantae</taxon>
        <taxon>Streptophyta</taxon>
        <taxon>Embryophyta</taxon>
        <taxon>Marchantiophyta</taxon>
        <taxon>Marchantiopsida</taxon>
        <taxon>Marchantiidae</taxon>
        <taxon>Marchantiales</taxon>
        <taxon>Ricciaceae</taxon>
        <taxon>Riccia</taxon>
    </lineage>
</organism>
<name>A0ABD3HK75_9MARC</name>
<evidence type="ECO:0000259" key="2">
    <source>
        <dbReference type="Pfam" id="PF04937"/>
    </source>
</evidence>
<dbReference type="PANTHER" id="PTHR32166:SF81">
    <property type="entry name" value="OS06G0658400 PROTEIN"/>
    <property type="match status" value="1"/>
</dbReference>
<accession>A0ABD3HK75</accession>
<dbReference type="InterPro" id="IPR008906">
    <property type="entry name" value="HATC_C_dom"/>
</dbReference>
<dbReference type="Pfam" id="PF05699">
    <property type="entry name" value="Dimer_Tnp_hAT"/>
    <property type="match status" value="1"/>
</dbReference>
<feature type="compositionally biased region" description="Acidic residues" evidence="1">
    <location>
        <begin position="639"/>
        <end position="651"/>
    </location>
</feature>
<reference evidence="4 5" key="1">
    <citation type="submission" date="2024-09" db="EMBL/GenBank/DDBJ databases">
        <title>Chromosome-scale assembly of Riccia sorocarpa.</title>
        <authorList>
            <person name="Paukszto L."/>
        </authorList>
    </citation>
    <scope>NUCLEOTIDE SEQUENCE [LARGE SCALE GENOMIC DNA]</scope>
    <source>
        <strain evidence="4">LP-2024</strain>
        <tissue evidence="4">Aerial parts of the thallus</tissue>
    </source>
</reference>
<evidence type="ECO:0000256" key="1">
    <source>
        <dbReference type="SAM" id="MobiDB-lite"/>
    </source>
</evidence>
<feature type="compositionally biased region" description="Basic and acidic residues" evidence="1">
    <location>
        <begin position="626"/>
        <end position="638"/>
    </location>
</feature>
<proteinExistence type="predicted"/>
<dbReference type="AlphaFoldDB" id="A0ABD3HK75"/>
<dbReference type="SUPFAM" id="SSF53098">
    <property type="entry name" value="Ribonuclease H-like"/>
    <property type="match status" value="1"/>
</dbReference>
<feature type="compositionally biased region" description="Polar residues" evidence="1">
    <location>
        <begin position="86"/>
        <end position="102"/>
    </location>
</feature>
<dbReference type="PANTHER" id="PTHR32166">
    <property type="entry name" value="OSJNBA0013A04.12 PROTEIN"/>
    <property type="match status" value="1"/>
</dbReference>
<gene>
    <name evidence="4" type="ORF">R1sor_004445</name>
</gene>
<evidence type="ECO:0008006" key="6">
    <source>
        <dbReference type="Google" id="ProtNLM"/>
    </source>
</evidence>
<feature type="domain" description="DUF659" evidence="2">
    <location>
        <begin position="205"/>
        <end position="336"/>
    </location>
</feature>
<sequence>MQILYFRDHSQHPPYETPSYWIEGGTSKSVYDSEQEGRKYQQTCQFVPVVVREELTRLMSVQERKSGVEGEHYKACKVEPDEGEIHSSQAASPSPGFSSNPDLAQGSMEYNRALRDRSASRTPTSSLLGGPESACGLSSLQLERRMPSKSDIRYYHDMKQQREADKKWARAVYELGLPFNIFTHKVFKEAYDFSKHLPGYVLPGPKKLSNDLLEDEFKEVKDRTEKLMFHPLGFSKVTLTCDGWTNIQGRPIVNFLIVNKYGEMYHSSVDCSGIYKDAEWESGELLKVIEELRLENVLQFVADNAPVNRKAGATRFMMNFIMINRAYVLRYCLKEMTSSKEWEKYEGGITDWTAKDILKKMHTNVKLKSRLLTQERCELIAVNLHARWEMWNNELHPTAMLLMPFYFTNPSALPYLQIEHVKQSFRRYVRIYGTHVLKKQFDEIEEYVEKCMDDLTFVLGGDHRIINHENSVKLAEKYKDEPHRWYIVYGDGIPAMRDLAMQILGQSVTSSACERNWSSFSHIHNKKRNRLTVERVDKLVYVAFNKNISSIHRKLERQGAKTLNKYLRSRGKQQKIRRFVDEHEEPTKFGCDLSKWLDDQAEDIEVRGRTEAPAFAGETSEPHTAPSEERQRPKKFEDDINDDDLCSEEGDAESEDDCLIGVLMREQVCFDNGSASVRPGHNERSVTVEDIANDDTISISLPKVEVEQALSKPEYGRLIGKMWEKFAAPAPAKQPVAKRAKVSVSNPKVPLVTSSNLKPKDLPASSSGQAILNYPPSHGGRYRPDSPQVSSQAGASSPTLSGNGEKRQSNRNKPPVSYKSAFIG</sequence>
<dbReference type="EMBL" id="JBJQOH010000003">
    <property type="protein sequence ID" value="KAL3690794.1"/>
    <property type="molecule type" value="Genomic_DNA"/>
</dbReference>
<dbReference type="Pfam" id="PF04937">
    <property type="entry name" value="DUF659"/>
    <property type="match status" value="1"/>
</dbReference>
<feature type="region of interest" description="Disordered" evidence="1">
    <location>
        <begin position="731"/>
        <end position="824"/>
    </location>
</feature>
<evidence type="ECO:0000313" key="4">
    <source>
        <dbReference type="EMBL" id="KAL3690794.1"/>
    </source>
</evidence>
<comment type="caution">
    <text evidence="4">The sequence shown here is derived from an EMBL/GenBank/DDBJ whole genome shotgun (WGS) entry which is preliminary data.</text>
</comment>
<dbReference type="InterPro" id="IPR007021">
    <property type="entry name" value="DUF659"/>
</dbReference>
<feature type="region of interest" description="Disordered" evidence="1">
    <location>
        <begin position="610"/>
        <end position="651"/>
    </location>
</feature>
<evidence type="ECO:0000313" key="5">
    <source>
        <dbReference type="Proteomes" id="UP001633002"/>
    </source>
</evidence>
<feature type="region of interest" description="Disordered" evidence="1">
    <location>
        <begin position="81"/>
        <end position="105"/>
    </location>
</feature>
<feature type="domain" description="HAT C-terminal dimerisation" evidence="3">
    <location>
        <begin position="481"/>
        <end position="542"/>
    </location>
</feature>
<evidence type="ECO:0000259" key="3">
    <source>
        <dbReference type="Pfam" id="PF05699"/>
    </source>
</evidence>
<dbReference type="Proteomes" id="UP001633002">
    <property type="component" value="Unassembled WGS sequence"/>
</dbReference>